<organism evidence="6 7">
    <name type="scientific">Mycolicibacterium frederiksbergense</name>
    <dbReference type="NCBI Taxonomy" id="117567"/>
    <lineage>
        <taxon>Bacteria</taxon>
        <taxon>Bacillati</taxon>
        <taxon>Actinomycetota</taxon>
        <taxon>Actinomycetes</taxon>
        <taxon>Mycobacteriales</taxon>
        <taxon>Mycobacteriaceae</taxon>
        <taxon>Mycolicibacterium</taxon>
    </lineage>
</organism>
<keyword evidence="3" id="KW-0547">Nucleotide-binding</keyword>
<accession>A0A6H0S0H2</accession>
<dbReference type="SUPFAM" id="SSF56112">
    <property type="entry name" value="Protein kinase-like (PK-like)"/>
    <property type="match status" value="1"/>
</dbReference>
<dbReference type="InterPro" id="IPR011009">
    <property type="entry name" value="Kinase-like_dom_sf"/>
</dbReference>
<keyword evidence="4" id="KW-0067">ATP-binding</keyword>
<dbReference type="InterPro" id="IPR004147">
    <property type="entry name" value="ABC1_dom"/>
</dbReference>
<protein>
    <submittedName>
        <fullName evidence="6">AarF/ABC1/UbiB kinase family protein</fullName>
    </submittedName>
</protein>
<dbReference type="Proteomes" id="UP000501849">
    <property type="component" value="Chromosome"/>
</dbReference>
<evidence type="ECO:0000259" key="5">
    <source>
        <dbReference type="Pfam" id="PF03109"/>
    </source>
</evidence>
<dbReference type="PANTHER" id="PTHR43851">
    <property type="match status" value="1"/>
</dbReference>
<evidence type="ECO:0000313" key="7">
    <source>
        <dbReference type="Proteomes" id="UP000501849"/>
    </source>
</evidence>
<dbReference type="RefSeq" id="WP_168141353.1">
    <property type="nucleotide sequence ID" value="NZ_CBCSDT010000007.1"/>
</dbReference>
<gene>
    <name evidence="6" type="ORF">EXE63_07175</name>
</gene>
<dbReference type="InterPro" id="IPR034646">
    <property type="entry name" value="ADCK3_dom"/>
</dbReference>
<dbReference type="PANTHER" id="PTHR43851:SF3">
    <property type="entry name" value="COENZYME Q8"/>
    <property type="match status" value="1"/>
</dbReference>
<dbReference type="EMBL" id="CP038799">
    <property type="protein sequence ID" value="QIV80684.1"/>
    <property type="molecule type" value="Genomic_DNA"/>
</dbReference>
<evidence type="ECO:0000256" key="4">
    <source>
        <dbReference type="ARBA" id="ARBA00022840"/>
    </source>
</evidence>
<keyword evidence="6" id="KW-0418">Kinase</keyword>
<dbReference type="KEGG" id="mfre:EXE63_07175"/>
<comment type="similarity">
    <text evidence="1">Belongs to the protein kinase superfamily. ADCK protein kinase family.</text>
</comment>
<evidence type="ECO:0000256" key="1">
    <source>
        <dbReference type="ARBA" id="ARBA00009670"/>
    </source>
</evidence>
<dbReference type="AlphaFoldDB" id="A0A6H0S0H2"/>
<name>A0A6H0S0H2_9MYCO</name>
<keyword evidence="7" id="KW-1185">Reference proteome</keyword>
<proteinExistence type="inferred from homology"/>
<reference evidence="6 7" key="1">
    <citation type="submission" date="2019-04" db="EMBL/GenBank/DDBJ databases">
        <title>Draft, Whole-Genome Sequence of the Anthracene-degrading Mycobacterium frederiksbergense LB501T, Isolated from a Polycyclic Aromatic Hydrocarbon (PAH)-Contaminated Soil.</title>
        <authorList>
            <person name="Augelletti F."/>
        </authorList>
    </citation>
    <scope>NUCLEOTIDE SEQUENCE [LARGE SCALE GENOMIC DNA]</scope>
    <source>
        <strain evidence="6 7">LB 501T</strain>
    </source>
</reference>
<evidence type="ECO:0000256" key="2">
    <source>
        <dbReference type="ARBA" id="ARBA00022679"/>
    </source>
</evidence>
<keyword evidence="2" id="KW-0808">Transferase</keyword>
<dbReference type="InterPro" id="IPR051409">
    <property type="entry name" value="Atypical_kinase_ADCK"/>
</dbReference>
<sequence>MSEIKRGSVARNAKLASLPVGFAGRAALGFGKRLAGKSKDEVTAELMDKAAQQLFTVLGELKGGAMKVGQALSVMEAAIPEQYGKPYREALTKLQREAPPLPAAKVHRVLDGQLGTKWRDRFQSFDDKPIASASIGQVHKAIWSDGREVAVKIQYPGADEALRADLKSIQRLTSVFKQLAPGADIESVVAELIERTEMELDYRLEADNQRAFAKAYTDDPHFVVPAVIASAPKVVISEWIEGVPMSVIIREGTPEQRDVMGTRLTELTFGAPKRLEMMHGDAHPGNFMLMPDGRMGVIDFGAVAPLPGGFPASLGNCIRLARAKNYVELLPAMEAAGFIQKGEQVSAQEIDDMLRQYVEPVETEVFHYTRRWIQRMAAGQMDNSVAHIKMARQLDLPANLAIPLRVIASTIAICCQLDAHVPVRAIATELVPGFTEAA</sequence>
<dbReference type="CDD" id="cd13970">
    <property type="entry name" value="ABC1_ADCK3"/>
    <property type="match status" value="1"/>
</dbReference>
<feature type="domain" description="ABC1 atypical kinase-like" evidence="5">
    <location>
        <begin position="93"/>
        <end position="318"/>
    </location>
</feature>
<dbReference type="GO" id="GO:0005524">
    <property type="term" value="F:ATP binding"/>
    <property type="evidence" value="ECO:0007669"/>
    <property type="project" value="UniProtKB-KW"/>
</dbReference>
<dbReference type="Pfam" id="PF03109">
    <property type="entry name" value="ABC1"/>
    <property type="match status" value="1"/>
</dbReference>
<evidence type="ECO:0000256" key="3">
    <source>
        <dbReference type="ARBA" id="ARBA00022741"/>
    </source>
</evidence>
<dbReference type="GO" id="GO:0016301">
    <property type="term" value="F:kinase activity"/>
    <property type="evidence" value="ECO:0007669"/>
    <property type="project" value="UniProtKB-KW"/>
</dbReference>
<evidence type="ECO:0000313" key="6">
    <source>
        <dbReference type="EMBL" id="QIV80684.1"/>
    </source>
</evidence>